<dbReference type="Pfam" id="PF17921">
    <property type="entry name" value="Integrase_H2C2"/>
    <property type="match status" value="1"/>
</dbReference>
<keyword evidence="5" id="KW-0378">Hydrolase</keyword>
<dbReference type="PROSITE" id="PS50994">
    <property type="entry name" value="INTEGRASE"/>
    <property type="match status" value="1"/>
</dbReference>
<feature type="domain" description="Integrase catalytic" evidence="8">
    <location>
        <begin position="429"/>
        <end position="588"/>
    </location>
</feature>
<dbReference type="SUPFAM" id="SSF56672">
    <property type="entry name" value="DNA/RNA polymerases"/>
    <property type="match status" value="1"/>
</dbReference>
<dbReference type="InterPro" id="IPR043128">
    <property type="entry name" value="Rev_trsase/Diguanyl_cyclase"/>
</dbReference>
<dbReference type="InterPro" id="IPR000477">
    <property type="entry name" value="RT_dom"/>
</dbReference>
<dbReference type="InterPro" id="IPR043502">
    <property type="entry name" value="DNA/RNA_pol_sf"/>
</dbReference>
<keyword evidence="4" id="KW-0255">Endonuclease</keyword>
<evidence type="ECO:0000256" key="2">
    <source>
        <dbReference type="ARBA" id="ARBA00022695"/>
    </source>
</evidence>
<feature type="region of interest" description="Disordered" evidence="7">
    <location>
        <begin position="658"/>
        <end position="739"/>
    </location>
</feature>
<dbReference type="EMBL" id="CAJNOR010008433">
    <property type="protein sequence ID" value="CAF1633150.1"/>
    <property type="molecule type" value="Genomic_DNA"/>
</dbReference>
<evidence type="ECO:0000256" key="4">
    <source>
        <dbReference type="ARBA" id="ARBA00022759"/>
    </source>
</evidence>
<protein>
    <recommendedName>
        <fullName evidence="8">Integrase catalytic domain-containing protein</fullName>
    </recommendedName>
</protein>
<dbReference type="Gene3D" id="3.30.70.270">
    <property type="match status" value="2"/>
</dbReference>
<dbReference type="InterPro" id="IPR001584">
    <property type="entry name" value="Integrase_cat-core"/>
</dbReference>
<keyword evidence="10" id="KW-1185">Reference proteome</keyword>
<evidence type="ECO:0000256" key="3">
    <source>
        <dbReference type="ARBA" id="ARBA00022722"/>
    </source>
</evidence>
<reference evidence="9" key="1">
    <citation type="submission" date="2021-02" db="EMBL/GenBank/DDBJ databases">
        <authorList>
            <person name="Nowell W R."/>
        </authorList>
    </citation>
    <scope>NUCLEOTIDE SEQUENCE</scope>
</reference>
<dbReference type="FunFam" id="3.30.70.270:FF:000026">
    <property type="entry name" value="Transposon Ty3-G Gag-Pol polyprotein"/>
    <property type="match status" value="1"/>
</dbReference>
<comment type="caution">
    <text evidence="9">The sequence shown here is derived from an EMBL/GenBank/DDBJ whole genome shotgun (WGS) entry which is preliminary data.</text>
</comment>
<dbReference type="InterPro" id="IPR041588">
    <property type="entry name" value="Integrase_H2C2"/>
</dbReference>
<dbReference type="GO" id="GO:0015074">
    <property type="term" value="P:DNA integration"/>
    <property type="evidence" value="ECO:0007669"/>
    <property type="project" value="InterPro"/>
</dbReference>
<dbReference type="Proteomes" id="UP000663828">
    <property type="component" value="Unassembled WGS sequence"/>
</dbReference>
<dbReference type="GO" id="GO:0003824">
    <property type="term" value="F:catalytic activity"/>
    <property type="evidence" value="ECO:0007669"/>
    <property type="project" value="UniProtKB-KW"/>
</dbReference>
<evidence type="ECO:0000259" key="8">
    <source>
        <dbReference type="PROSITE" id="PS50994"/>
    </source>
</evidence>
<evidence type="ECO:0000256" key="7">
    <source>
        <dbReference type="SAM" id="MobiDB-lite"/>
    </source>
</evidence>
<dbReference type="InterPro" id="IPR050951">
    <property type="entry name" value="Retrovirus_Pol_polyprotein"/>
</dbReference>
<dbReference type="Gene3D" id="1.10.340.70">
    <property type="match status" value="1"/>
</dbReference>
<feature type="compositionally biased region" description="Low complexity" evidence="7">
    <location>
        <begin position="717"/>
        <end position="726"/>
    </location>
</feature>
<dbReference type="Pfam" id="PF00078">
    <property type="entry name" value="RVT_1"/>
    <property type="match status" value="1"/>
</dbReference>
<dbReference type="CDD" id="cd09274">
    <property type="entry name" value="RNase_HI_RT_Ty3"/>
    <property type="match status" value="1"/>
</dbReference>
<dbReference type="AlphaFoldDB" id="A0A816D3Q5"/>
<evidence type="ECO:0000313" key="9">
    <source>
        <dbReference type="EMBL" id="CAF1633150.1"/>
    </source>
</evidence>
<dbReference type="FunFam" id="1.10.340.70:FF:000003">
    <property type="entry name" value="Protein CBG25708"/>
    <property type="match status" value="1"/>
</dbReference>
<evidence type="ECO:0000256" key="1">
    <source>
        <dbReference type="ARBA" id="ARBA00022679"/>
    </source>
</evidence>
<dbReference type="InterPro" id="IPR036397">
    <property type="entry name" value="RNaseH_sf"/>
</dbReference>
<keyword evidence="6" id="KW-0695">RNA-directed DNA polymerase</keyword>
<dbReference type="FunFam" id="3.30.420.10:FF:000063">
    <property type="entry name" value="Retrovirus-related Pol polyprotein from transposon 297-like Protein"/>
    <property type="match status" value="1"/>
</dbReference>
<dbReference type="SUPFAM" id="SSF53098">
    <property type="entry name" value="Ribonuclease H-like"/>
    <property type="match status" value="1"/>
</dbReference>
<keyword evidence="3" id="KW-0540">Nuclease</keyword>
<dbReference type="PANTHER" id="PTHR37984">
    <property type="entry name" value="PROTEIN CBG26694"/>
    <property type="match status" value="1"/>
</dbReference>
<keyword evidence="2" id="KW-0548">Nucleotidyltransferase</keyword>
<sequence>MPFGISNAPAIFQRIIDQVINDIPNAVAYLDDILITGPDEVEHLHTLERKEVSYLGFIIDKSGKRPDPTRVTAISNMPVPSNVKEVEAFVGKVNYYNRFIPNFSDKCKPLNQLRQLNVPWKWTSECQAAFINLRNELSQATTLIHFDSSLPIILATDASSYGIGAVIMHRDSDGIECPIAHASKTLSSAECKYSQIEKEALSIVYGVKKFHQYLAGRTFHLITDHKPLLTIFNPTKPIPMATANRLQRWAIFLMGYNYTIHYKSTHHHANADALSRLPIGPDDSFIDDDANQVHAVQVELLTDCPVSAHEISTSTETDSILAVIKQFVSTDWSSCKPKSLDPSLVSYYNNRHLLSIVDGCLMKDNQVIIPHNLQPRVLQMLHSSHLGTVKMKQLARSHCWWPTMDKDILNLSNACFTCSILKPLPKSEYKSWPEPDHVWSRVHMDFAGPFWGSKWLLLVDAKSKFPFVADMQNDTSASNLSKVLDHVIDWFGPPDSLVSDNGPPFNSYAMRQFYSKYGITHVTTAPYHPASNGLAERFVRSFKDTMKKQLQSGETDKHIALRNFLRTYRWSPHTSTGVSPANLMFQHTIRTDLERMKPISSSPTAPLQSKYVVGQSVWALKPLLNHRSQWKTAVITRIISSMVYEVTLADGQCIKRHQNQLRPRHSTDQSFSDIDSLPDDISPDKLLPMSTDVTTAPISSPSLSSNSIPAPPPPAILHPSSSPRYPTRTRRAPDRYSFS</sequence>
<evidence type="ECO:0000256" key="5">
    <source>
        <dbReference type="ARBA" id="ARBA00022801"/>
    </source>
</evidence>
<organism evidence="9 10">
    <name type="scientific">Adineta ricciae</name>
    <name type="common">Rotifer</name>
    <dbReference type="NCBI Taxonomy" id="249248"/>
    <lineage>
        <taxon>Eukaryota</taxon>
        <taxon>Metazoa</taxon>
        <taxon>Spiralia</taxon>
        <taxon>Gnathifera</taxon>
        <taxon>Rotifera</taxon>
        <taxon>Eurotatoria</taxon>
        <taxon>Bdelloidea</taxon>
        <taxon>Adinetida</taxon>
        <taxon>Adinetidae</taxon>
        <taxon>Adineta</taxon>
    </lineage>
</organism>
<name>A0A816D3Q5_ADIRI</name>
<keyword evidence="1" id="KW-0808">Transferase</keyword>
<dbReference type="InterPro" id="IPR012337">
    <property type="entry name" value="RNaseH-like_sf"/>
</dbReference>
<gene>
    <name evidence="9" type="ORF">XAT740_LOCUS52004</name>
</gene>
<evidence type="ECO:0000313" key="10">
    <source>
        <dbReference type="Proteomes" id="UP000663828"/>
    </source>
</evidence>
<dbReference type="Pfam" id="PF00665">
    <property type="entry name" value="rve"/>
    <property type="match status" value="1"/>
</dbReference>
<feature type="compositionally biased region" description="Low complexity" evidence="7">
    <location>
        <begin position="696"/>
        <end position="708"/>
    </location>
</feature>
<dbReference type="Pfam" id="PF17917">
    <property type="entry name" value="RT_RNaseH"/>
    <property type="match status" value="1"/>
</dbReference>
<accession>A0A816D3Q5</accession>
<dbReference type="InterPro" id="IPR041373">
    <property type="entry name" value="RT_RNaseH"/>
</dbReference>
<dbReference type="Gene3D" id="3.30.420.10">
    <property type="entry name" value="Ribonuclease H-like superfamily/Ribonuclease H"/>
    <property type="match status" value="1"/>
</dbReference>
<dbReference type="GO" id="GO:0003676">
    <property type="term" value="F:nucleic acid binding"/>
    <property type="evidence" value="ECO:0007669"/>
    <property type="project" value="InterPro"/>
</dbReference>
<proteinExistence type="predicted"/>
<evidence type="ECO:0000256" key="6">
    <source>
        <dbReference type="ARBA" id="ARBA00022918"/>
    </source>
</evidence>
<dbReference type="PANTHER" id="PTHR37984:SF5">
    <property type="entry name" value="PROTEIN NYNRIN-LIKE"/>
    <property type="match status" value="1"/>
</dbReference>
<dbReference type="FunFam" id="3.10.20.370:FF:000001">
    <property type="entry name" value="Retrovirus-related Pol polyprotein from transposon 17.6-like protein"/>
    <property type="match status" value="1"/>
</dbReference>